<keyword evidence="1" id="KW-0472">Membrane</keyword>
<accession>A0ABU6IW03</accession>
<sequence length="73" mass="8011">MSQKKRVRPSLQAARTHVTEAMRLKPRPSVRHLDARRQRLALAAARYRSKAGDVAVFCAVAALSIALFVGGAR</sequence>
<evidence type="ECO:0000313" key="2">
    <source>
        <dbReference type="EMBL" id="MEC4294017.1"/>
    </source>
</evidence>
<proteinExistence type="predicted"/>
<keyword evidence="1" id="KW-0812">Transmembrane</keyword>
<protein>
    <recommendedName>
        <fullName evidence="4">Transposase</fullName>
    </recommendedName>
</protein>
<name>A0ABU6IW03_9ACTN</name>
<keyword evidence="1" id="KW-1133">Transmembrane helix</keyword>
<keyword evidence="3" id="KW-1185">Reference proteome</keyword>
<organism evidence="2 3">
    <name type="scientific">Adlercreutzia shanghongiae</name>
    <dbReference type="NCBI Taxonomy" id="3111773"/>
    <lineage>
        <taxon>Bacteria</taxon>
        <taxon>Bacillati</taxon>
        <taxon>Actinomycetota</taxon>
        <taxon>Coriobacteriia</taxon>
        <taxon>Eggerthellales</taxon>
        <taxon>Eggerthellaceae</taxon>
        <taxon>Adlercreutzia</taxon>
    </lineage>
</organism>
<evidence type="ECO:0008006" key="4">
    <source>
        <dbReference type="Google" id="ProtNLM"/>
    </source>
</evidence>
<dbReference type="EMBL" id="JAYMFH010000001">
    <property type="protein sequence ID" value="MEC4294017.1"/>
    <property type="molecule type" value="Genomic_DNA"/>
</dbReference>
<comment type="caution">
    <text evidence="2">The sequence shown here is derived from an EMBL/GenBank/DDBJ whole genome shotgun (WGS) entry which is preliminary data.</text>
</comment>
<evidence type="ECO:0000313" key="3">
    <source>
        <dbReference type="Proteomes" id="UP001343724"/>
    </source>
</evidence>
<dbReference type="RefSeq" id="WP_326454257.1">
    <property type="nucleotide sequence ID" value="NZ_JAYMFH010000001.1"/>
</dbReference>
<dbReference type="Proteomes" id="UP001343724">
    <property type="component" value="Unassembled WGS sequence"/>
</dbReference>
<reference evidence="2 3" key="1">
    <citation type="submission" date="2024-01" db="EMBL/GenBank/DDBJ databases">
        <title>novel species in genus Adlercreutzia.</title>
        <authorList>
            <person name="Liu X."/>
        </authorList>
    </citation>
    <scope>NUCLEOTIDE SEQUENCE [LARGE SCALE GENOMIC DNA]</scope>
    <source>
        <strain evidence="2 3">R22</strain>
    </source>
</reference>
<feature type="transmembrane region" description="Helical" evidence="1">
    <location>
        <begin position="54"/>
        <end position="72"/>
    </location>
</feature>
<evidence type="ECO:0000256" key="1">
    <source>
        <dbReference type="SAM" id="Phobius"/>
    </source>
</evidence>
<gene>
    <name evidence="2" type="ORF">VJ920_01670</name>
</gene>